<gene>
    <name evidence="1" type="ORF">IMSAGC017_02352</name>
    <name evidence="2" type="ORF">SAMN04489758_10479</name>
</gene>
<organism evidence="2 3">
    <name type="scientific">Thomasclavelia cocleata</name>
    <dbReference type="NCBI Taxonomy" id="69824"/>
    <lineage>
        <taxon>Bacteria</taxon>
        <taxon>Bacillati</taxon>
        <taxon>Bacillota</taxon>
        <taxon>Erysipelotrichia</taxon>
        <taxon>Erysipelotrichales</taxon>
        <taxon>Coprobacillaceae</taxon>
        <taxon>Thomasclavelia</taxon>
    </lineage>
</organism>
<dbReference type="OrthoDB" id="1646217at2"/>
<dbReference type="RefSeq" id="WP_092352479.1">
    <property type="nucleotide sequence ID" value="NZ_BLMI01000297.1"/>
</dbReference>
<dbReference type="GeneID" id="78287699"/>
<dbReference type="AlphaFoldDB" id="A0A1I0CZ65"/>
<dbReference type="Proteomes" id="UP000198558">
    <property type="component" value="Unassembled WGS sequence"/>
</dbReference>
<evidence type="ECO:0000313" key="1">
    <source>
        <dbReference type="EMBL" id="GFI42305.1"/>
    </source>
</evidence>
<protein>
    <submittedName>
        <fullName evidence="2">Uncharacterized protein</fullName>
    </submittedName>
</protein>
<accession>A0A1I0CZ65</accession>
<dbReference type="EMBL" id="BLMI01000297">
    <property type="protein sequence ID" value="GFI42305.1"/>
    <property type="molecule type" value="Genomic_DNA"/>
</dbReference>
<name>A0A1I0CZ65_9FIRM</name>
<reference evidence="1 4" key="3">
    <citation type="journal article" date="2020" name="Microbiome">
        <title>Single-cell genomics of uncultured bacteria reveals dietary fiber responders in the mouse gut microbiota.</title>
        <authorList>
            <person name="Chijiiwa R."/>
            <person name="Hosokawa M."/>
            <person name="Kogawa M."/>
            <person name="Nishikawa Y."/>
            <person name="Ide K."/>
            <person name="Sakanashi C."/>
            <person name="Takahashi K."/>
            <person name="Takeyama H."/>
        </authorList>
    </citation>
    <scope>NUCLEOTIDE SEQUENCE [LARGE SCALE GENOMIC DNA]</scope>
    <source>
        <strain evidence="1">IMSAGC_017</strain>
    </source>
</reference>
<evidence type="ECO:0000313" key="4">
    <source>
        <dbReference type="Proteomes" id="UP000490821"/>
    </source>
</evidence>
<dbReference type="Proteomes" id="UP000490821">
    <property type="component" value="Unassembled WGS sequence"/>
</dbReference>
<dbReference type="EMBL" id="FOIN01000004">
    <property type="protein sequence ID" value="SET25170.1"/>
    <property type="molecule type" value="Genomic_DNA"/>
</dbReference>
<keyword evidence="3" id="KW-1185">Reference proteome</keyword>
<evidence type="ECO:0000313" key="2">
    <source>
        <dbReference type="EMBL" id="SET25170.1"/>
    </source>
</evidence>
<proteinExistence type="predicted"/>
<reference evidence="3" key="2">
    <citation type="submission" date="2016-10" db="EMBL/GenBank/DDBJ databases">
        <authorList>
            <person name="Varghese N."/>
            <person name="Submissions S."/>
        </authorList>
    </citation>
    <scope>NUCLEOTIDE SEQUENCE [LARGE SCALE GENOMIC DNA]</scope>
    <source>
        <strain evidence="3">DSM 1551</strain>
    </source>
</reference>
<reference evidence="2" key="1">
    <citation type="submission" date="2016-10" db="EMBL/GenBank/DDBJ databases">
        <authorList>
            <person name="de Groot N.N."/>
        </authorList>
    </citation>
    <scope>NUCLEOTIDE SEQUENCE [LARGE SCALE GENOMIC DNA]</scope>
    <source>
        <strain evidence="2">DSM 1551</strain>
    </source>
</reference>
<evidence type="ECO:0000313" key="3">
    <source>
        <dbReference type="Proteomes" id="UP000198558"/>
    </source>
</evidence>
<sequence>MESQFLEEELSTQNKSYTEIFKEVLPFYISIGMSIDQFYNQDVTLATVYRKAYDIKNERDNNQLWLQGMYIYDAISTSIYNAFCRKAGQQAASYTSKPYPINQKQLEEDHEKTVERERAKAKVWMENWVNAYK</sequence>